<proteinExistence type="inferred from homology"/>
<dbReference type="InterPro" id="IPR023346">
    <property type="entry name" value="Lysozyme-like_dom_sf"/>
</dbReference>
<dbReference type="PANTHER" id="PTHR37423">
    <property type="entry name" value="SOLUBLE LYTIC MUREIN TRANSGLYCOSYLASE-RELATED"/>
    <property type="match status" value="1"/>
</dbReference>
<dbReference type="OrthoDB" id="9815002at2"/>
<dbReference type="PANTHER" id="PTHR37423:SF2">
    <property type="entry name" value="MEMBRANE-BOUND LYTIC MUREIN TRANSGLYCOSYLASE C"/>
    <property type="match status" value="1"/>
</dbReference>
<evidence type="ECO:0000256" key="1">
    <source>
        <dbReference type="ARBA" id="ARBA00007734"/>
    </source>
</evidence>
<organism evidence="3 4">
    <name type="scientific">Rufibacter hautae</name>
    <dbReference type="NCBI Taxonomy" id="2595005"/>
    <lineage>
        <taxon>Bacteria</taxon>
        <taxon>Pseudomonadati</taxon>
        <taxon>Bacteroidota</taxon>
        <taxon>Cytophagia</taxon>
        <taxon>Cytophagales</taxon>
        <taxon>Hymenobacteraceae</taxon>
        <taxon>Rufibacter</taxon>
    </lineage>
</organism>
<dbReference type="SUPFAM" id="SSF53955">
    <property type="entry name" value="Lysozyme-like"/>
    <property type="match status" value="1"/>
</dbReference>
<name>A0A5B6TEE5_9BACT</name>
<sequence>MTDNIWKYLGGLGLMALTLNLCSQQSFTADSPTGGNDEVRFTRGEVVKAPSLPASLSFAGEPVPLEVPDVAERLDRELLVNSYLQATTLIGLKRMQRYRPEIERMLRENDIPEDFVYLSLAESLFSQVTSPAGASGFWQLMPDTARGYGLLVNAEVDERFHIKKSTLAACRYLKSAMKKFGSWTNAAAAYNRGVGGIDRALEQQKVDSYYDLYLNDETSRYMFRILALKEVLGNPAKYGFDLPKEQGYEPLPTRSLTVTSSIPDLAQFALDQGTNYKTLRLYNPWIKSFKLTVAPGKEFVLELPK</sequence>
<dbReference type="Pfam" id="PF01464">
    <property type="entry name" value="SLT"/>
    <property type="match status" value="1"/>
</dbReference>
<protein>
    <submittedName>
        <fullName evidence="3">Lytic transglycosylase domain-containing protein</fullName>
    </submittedName>
</protein>
<keyword evidence="4" id="KW-1185">Reference proteome</keyword>
<dbReference type="Gene3D" id="1.10.530.10">
    <property type="match status" value="1"/>
</dbReference>
<accession>A0A5B6TEE5</accession>
<feature type="domain" description="Transglycosylase SLT" evidence="2">
    <location>
        <begin position="103"/>
        <end position="206"/>
    </location>
</feature>
<evidence type="ECO:0000313" key="4">
    <source>
        <dbReference type="Proteomes" id="UP000324133"/>
    </source>
</evidence>
<evidence type="ECO:0000259" key="2">
    <source>
        <dbReference type="Pfam" id="PF01464"/>
    </source>
</evidence>
<evidence type="ECO:0000313" key="3">
    <source>
        <dbReference type="EMBL" id="KAA3438837.1"/>
    </source>
</evidence>
<dbReference type="AlphaFoldDB" id="A0A5B6TEE5"/>
<dbReference type="EMBL" id="VKKY01000002">
    <property type="protein sequence ID" value="KAA3438837.1"/>
    <property type="molecule type" value="Genomic_DNA"/>
</dbReference>
<dbReference type="InterPro" id="IPR008258">
    <property type="entry name" value="Transglycosylase_SLT_dom_1"/>
</dbReference>
<dbReference type="Proteomes" id="UP000324133">
    <property type="component" value="Unassembled WGS sequence"/>
</dbReference>
<comment type="caution">
    <text evidence="3">The sequence shown here is derived from an EMBL/GenBank/DDBJ whole genome shotgun (WGS) entry which is preliminary data.</text>
</comment>
<dbReference type="CDD" id="cd16894">
    <property type="entry name" value="MltD-like"/>
    <property type="match status" value="1"/>
</dbReference>
<comment type="similarity">
    <text evidence="1">Belongs to the transglycosylase Slt family.</text>
</comment>
<gene>
    <name evidence="3" type="ORF">FOA19_10395</name>
</gene>
<reference evidence="3 4" key="1">
    <citation type="submission" date="2019-07" db="EMBL/GenBank/DDBJ databases">
        <title>Rufibacter sp. nov., isolated from lake sediment.</title>
        <authorList>
            <person name="Qu J.-H."/>
        </authorList>
    </citation>
    <scope>NUCLEOTIDE SEQUENCE [LARGE SCALE GENOMIC DNA]</scope>
    <source>
        <strain evidence="3 4">NBS58-1</strain>
    </source>
</reference>